<dbReference type="PANTHER" id="PTHR37535">
    <property type="entry name" value="FLUG DOMAIN PROTEIN"/>
    <property type="match status" value="1"/>
</dbReference>
<dbReference type="EMBL" id="KV878237">
    <property type="protein sequence ID" value="OJZ91241.1"/>
    <property type="molecule type" value="Genomic_DNA"/>
</dbReference>
<proteinExistence type="predicted"/>
<keyword evidence="1" id="KW-0472">Membrane</keyword>
<gene>
    <name evidence="2" type="ORF">ASPFODRAFT_57432</name>
</gene>
<evidence type="ECO:0000313" key="3">
    <source>
        <dbReference type="Proteomes" id="UP000184063"/>
    </source>
</evidence>
<keyword evidence="1" id="KW-1133">Transmembrane helix</keyword>
<evidence type="ECO:0000313" key="2">
    <source>
        <dbReference type="EMBL" id="OJZ91241.1"/>
    </source>
</evidence>
<reference evidence="3" key="1">
    <citation type="journal article" date="2017" name="Genome Biol.">
        <title>Comparative genomics reveals high biological diversity and specific adaptations in the industrially and medically important fungal genus Aspergillus.</title>
        <authorList>
            <person name="de Vries R.P."/>
            <person name="Riley R."/>
            <person name="Wiebenga A."/>
            <person name="Aguilar-Osorio G."/>
            <person name="Amillis S."/>
            <person name="Uchima C.A."/>
            <person name="Anderluh G."/>
            <person name="Asadollahi M."/>
            <person name="Askin M."/>
            <person name="Barry K."/>
            <person name="Battaglia E."/>
            <person name="Bayram O."/>
            <person name="Benocci T."/>
            <person name="Braus-Stromeyer S.A."/>
            <person name="Caldana C."/>
            <person name="Canovas D."/>
            <person name="Cerqueira G.C."/>
            <person name="Chen F."/>
            <person name="Chen W."/>
            <person name="Choi C."/>
            <person name="Clum A."/>
            <person name="Dos Santos R.A."/>
            <person name="Damasio A.R."/>
            <person name="Diallinas G."/>
            <person name="Emri T."/>
            <person name="Fekete E."/>
            <person name="Flipphi M."/>
            <person name="Freyberg S."/>
            <person name="Gallo A."/>
            <person name="Gournas C."/>
            <person name="Habgood R."/>
            <person name="Hainaut M."/>
            <person name="Harispe M.L."/>
            <person name="Henrissat B."/>
            <person name="Hilden K.S."/>
            <person name="Hope R."/>
            <person name="Hossain A."/>
            <person name="Karabika E."/>
            <person name="Karaffa L."/>
            <person name="Karanyi Z."/>
            <person name="Krasevec N."/>
            <person name="Kuo A."/>
            <person name="Kusch H."/>
            <person name="LaButti K."/>
            <person name="Lagendijk E.L."/>
            <person name="Lapidus A."/>
            <person name="Levasseur A."/>
            <person name="Lindquist E."/>
            <person name="Lipzen A."/>
            <person name="Logrieco A.F."/>
            <person name="MacCabe A."/>
            <person name="Maekelae M.R."/>
            <person name="Malavazi I."/>
            <person name="Melin P."/>
            <person name="Meyer V."/>
            <person name="Mielnichuk N."/>
            <person name="Miskei M."/>
            <person name="Molnar A.P."/>
            <person name="Mule G."/>
            <person name="Ngan C.Y."/>
            <person name="Orejas M."/>
            <person name="Orosz E."/>
            <person name="Ouedraogo J.P."/>
            <person name="Overkamp K.M."/>
            <person name="Park H.-S."/>
            <person name="Perrone G."/>
            <person name="Piumi F."/>
            <person name="Punt P.J."/>
            <person name="Ram A.F."/>
            <person name="Ramon A."/>
            <person name="Rauscher S."/>
            <person name="Record E."/>
            <person name="Riano-Pachon D.M."/>
            <person name="Robert V."/>
            <person name="Roehrig J."/>
            <person name="Ruller R."/>
            <person name="Salamov A."/>
            <person name="Salih N.S."/>
            <person name="Samson R.A."/>
            <person name="Sandor E."/>
            <person name="Sanguinetti M."/>
            <person name="Schuetze T."/>
            <person name="Sepcic K."/>
            <person name="Shelest E."/>
            <person name="Sherlock G."/>
            <person name="Sophianopoulou V."/>
            <person name="Squina F.M."/>
            <person name="Sun H."/>
            <person name="Susca A."/>
            <person name="Todd R.B."/>
            <person name="Tsang A."/>
            <person name="Unkles S.E."/>
            <person name="van de Wiele N."/>
            <person name="van Rossen-Uffink D."/>
            <person name="Oliveira J.V."/>
            <person name="Vesth T.C."/>
            <person name="Visser J."/>
            <person name="Yu J.-H."/>
            <person name="Zhou M."/>
            <person name="Andersen M.R."/>
            <person name="Archer D.B."/>
            <person name="Baker S.E."/>
            <person name="Benoit I."/>
            <person name="Brakhage A.A."/>
            <person name="Braus G.H."/>
            <person name="Fischer R."/>
            <person name="Frisvad J.C."/>
            <person name="Goldman G.H."/>
            <person name="Houbraken J."/>
            <person name="Oakley B."/>
            <person name="Pocsi I."/>
            <person name="Scazzocchio C."/>
            <person name="Seiboth B."/>
            <person name="vanKuyk P.A."/>
            <person name="Wortman J."/>
            <person name="Dyer P.S."/>
            <person name="Grigoriev I.V."/>
        </authorList>
    </citation>
    <scope>NUCLEOTIDE SEQUENCE [LARGE SCALE GENOMIC DNA]</scope>
    <source>
        <strain evidence="3">CBS 106.47</strain>
    </source>
</reference>
<feature type="transmembrane region" description="Helical" evidence="1">
    <location>
        <begin position="230"/>
        <end position="251"/>
    </location>
</feature>
<name>A0A1M3TX12_ASPLC</name>
<dbReference type="AlphaFoldDB" id="A0A1M3TX12"/>
<accession>A0A1M3TX12</accession>
<dbReference type="VEuPathDB" id="FungiDB:ASPFODRAFT_57432"/>
<sequence length="290" mass="34844">MCCATGVCDWVNLDNYDNSEQRSRVLGRTEKEYNRTLGFFDNFLELYPEALYLLDLRTYKGFIEFAVLYLYCDYNMPVHISKIIKDFILNSLKEIILLCEDEMPKNYFLLNDLMIVLTYFWCCDFKEYYRKYPDRSQVQFSTSLLLYCFTSARTREVYESTACQELSTHVDDGDDNNDDLKACVLVVCYKINSIKMLVLTYSCIYIKEYWKKKKWQLLIYGFYKIYKKEISLFFNLLIFFLSIVYVDYTFINYISICEIMDTAENIQNNKDKKIIIKLDFRLEIEDTFIF</sequence>
<organism evidence="2 3">
    <name type="scientific">Aspergillus luchuensis (strain CBS 106.47)</name>
    <dbReference type="NCBI Taxonomy" id="1137211"/>
    <lineage>
        <taxon>Eukaryota</taxon>
        <taxon>Fungi</taxon>
        <taxon>Dikarya</taxon>
        <taxon>Ascomycota</taxon>
        <taxon>Pezizomycotina</taxon>
        <taxon>Eurotiomycetes</taxon>
        <taxon>Eurotiomycetidae</taxon>
        <taxon>Eurotiales</taxon>
        <taxon>Aspergillaceae</taxon>
        <taxon>Aspergillus</taxon>
        <taxon>Aspergillus subgen. Circumdati</taxon>
    </lineage>
</organism>
<keyword evidence="1" id="KW-0812">Transmembrane</keyword>
<dbReference type="OrthoDB" id="4357582at2759"/>
<protein>
    <submittedName>
        <fullName evidence="2">Uncharacterized protein</fullName>
    </submittedName>
</protein>
<evidence type="ECO:0000256" key="1">
    <source>
        <dbReference type="SAM" id="Phobius"/>
    </source>
</evidence>
<dbReference type="Proteomes" id="UP000184063">
    <property type="component" value="Unassembled WGS sequence"/>
</dbReference>
<dbReference type="PANTHER" id="PTHR37535:SF3">
    <property type="entry name" value="FLUG DOMAIN-CONTAINING PROTEIN"/>
    <property type="match status" value="1"/>
</dbReference>